<name>A0A0F3KI76_9GAMM</name>
<reference evidence="1 2" key="1">
    <citation type="submission" date="2015-03" db="EMBL/GenBank/DDBJ databases">
        <title>Draft genome sequence of Luteibacter yeojuensis strain SU11.</title>
        <authorList>
            <person name="Sulaiman J."/>
            <person name="Priya K."/>
            <person name="Chan K.-G."/>
        </authorList>
    </citation>
    <scope>NUCLEOTIDE SEQUENCE [LARGE SCALE GENOMIC DNA]</scope>
    <source>
        <strain evidence="1 2">SU11</strain>
    </source>
</reference>
<dbReference type="Proteomes" id="UP000033651">
    <property type="component" value="Unassembled WGS sequence"/>
</dbReference>
<proteinExistence type="predicted"/>
<organism evidence="1 2">
    <name type="scientific">Luteibacter yeojuensis</name>
    <dbReference type="NCBI Taxonomy" id="345309"/>
    <lineage>
        <taxon>Bacteria</taxon>
        <taxon>Pseudomonadati</taxon>
        <taxon>Pseudomonadota</taxon>
        <taxon>Gammaproteobacteria</taxon>
        <taxon>Lysobacterales</taxon>
        <taxon>Rhodanobacteraceae</taxon>
        <taxon>Luteibacter</taxon>
    </lineage>
</organism>
<evidence type="ECO:0000313" key="1">
    <source>
        <dbReference type="EMBL" id="KJV30965.1"/>
    </source>
</evidence>
<accession>A0A0F3KI76</accession>
<comment type="caution">
    <text evidence="1">The sequence shown here is derived from an EMBL/GenBank/DDBJ whole genome shotgun (WGS) entry which is preliminary data.</text>
</comment>
<dbReference type="AlphaFoldDB" id="A0A0F3KI76"/>
<gene>
    <name evidence="1" type="ORF">VI08_14580</name>
</gene>
<sequence>MFDGLTTTKSADDYVACVTQAYAKRWPGTSATTFPDGHRVLIASAKDGPAQGEMSVANAVDGKSLVTLRGAGLSLRTQHDMSVLMQQCR</sequence>
<dbReference type="RefSeq" id="WP_045830330.1">
    <property type="nucleotide sequence ID" value="NZ_JZRB01000030.1"/>
</dbReference>
<protein>
    <submittedName>
        <fullName evidence="1">Uncharacterized protein</fullName>
    </submittedName>
</protein>
<evidence type="ECO:0000313" key="2">
    <source>
        <dbReference type="Proteomes" id="UP000033651"/>
    </source>
</evidence>
<dbReference type="PATRIC" id="fig|345309.4.peg.2522"/>
<keyword evidence="2" id="KW-1185">Reference proteome</keyword>
<dbReference type="EMBL" id="JZRB01000030">
    <property type="protein sequence ID" value="KJV30965.1"/>
    <property type="molecule type" value="Genomic_DNA"/>
</dbReference>